<dbReference type="EMBL" id="GBRH01266592">
    <property type="protein sequence ID" value="JAD31303.1"/>
    <property type="molecule type" value="Transcribed_RNA"/>
</dbReference>
<organism evidence="1">
    <name type="scientific">Arundo donax</name>
    <name type="common">Giant reed</name>
    <name type="synonym">Donax arundinaceus</name>
    <dbReference type="NCBI Taxonomy" id="35708"/>
    <lineage>
        <taxon>Eukaryota</taxon>
        <taxon>Viridiplantae</taxon>
        <taxon>Streptophyta</taxon>
        <taxon>Embryophyta</taxon>
        <taxon>Tracheophyta</taxon>
        <taxon>Spermatophyta</taxon>
        <taxon>Magnoliopsida</taxon>
        <taxon>Liliopsida</taxon>
        <taxon>Poales</taxon>
        <taxon>Poaceae</taxon>
        <taxon>PACMAD clade</taxon>
        <taxon>Arundinoideae</taxon>
        <taxon>Arundineae</taxon>
        <taxon>Arundo</taxon>
    </lineage>
</organism>
<reference evidence="1" key="1">
    <citation type="submission" date="2014-09" db="EMBL/GenBank/DDBJ databases">
        <authorList>
            <person name="Magalhaes I.L.F."/>
            <person name="Oliveira U."/>
            <person name="Santos F.R."/>
            <person name="Vidigal T.H.D.A."/>
            <person name="Brescovit A.D."/>
            <person name="Santos A.J."/>
        </authorList>
    </citation>
    <scope>NUCLEOTIDE SEQUENCE</scope>
    <source>
        <tissue evidence="1">Shoot tissue taken approximately 20 cm above the soil surface</tissue>
    </source>
</reference>
<dbReference type="AlphaFoldDB" id="A0A0A8Z0U4"/>
<evidence type="ECO:0000313" key="1">
    <source>
        <dbReference type="EMBL" id="JAD31303.1"/>
    </source>
</evidence>
<proteinExistence type="predicted"/>
<protein>
    <submittedName>
        <fullName evidence="1">Uncharacterized protein</fullName>
    </submittedName>
</protein>
<reference evidence="1" key="2">
    <citation type="journal article" date="2015" name="Data Brief">
        <title>Shoot transcriptome of the giant reed, Arundo donax.</title>
        <authorList>
            <person name="Barrero R.A."/>
            <person name="Guerrero F.D."/>
            <person name="Moolhuijzen P."/>
            <person name="Goolsby J.A."/>
            <person name="Tidwell J."/>
            <person name="Bellgard S.E."/>
            <person name="Bellgard M.I."/>
        </authorList>
    </citation>
    <scope>NUCLEOTIDE SEQUENCE</scope>
    <source>
        <tissue evidence="1">Shoot tissue taken approximately 20 cm above the soil surface</tissue>
    </source>
</reference>
<name>A0A0A8Z0U4_ARUDO</name>
<sequence length="16" mass="1842">MEADMEHRSRGCSSFV</sequence>
<accession>A0A0A8Z0U4</accession>